<dbReference type="SUPFAM" id="SSF52743">
    <property type="entry name" value="Subtilisin-like"/>
    <property type="match status" value="1"/>
</dbReference>
<dbReference type="InterPro" id="IPR036852">
    <property type="entry name" value="Peptidase_S8/S53_dom_sf"/>
</dbReference>
<protein>
    <submittedName>
        <fullName evidence="1">Uncharacterized protein</fullName>
    </submittedName>
</protein>
<dbReference type="Gene3D" id="2.60.120.1290">
    <property type="match status" value="1"/>
</dbReference>
<proteinExistence type="predicted"/>
<gene>
    <name evidence="1" type="ORF">SDC9_140019</name>
</gene>
<name>A0A645DW99_9ZZZZ</name>
<dbReference type="GO" id="GO:0006508">
    <property type="term" value="P:proteolysis"/>
    <property type="evidence" value="ECO:0007669"/>
    <property type="project" value="InterPro"/>
</dbReference>
<comment type="caution">
    <text evidence="1">The sequence shown here is derived from an EMBL/GenBank/DDBJ whole genome shotgun (WGS) entry which is preliminary data.</text>
</comment>
<accession>A0A645DW99</accession>
<reference evidence="1" key="1">
    <citation type="submission" date="2019-08" db="EMBL/GenBank/DDBJ databases">
        <authorList>
            <person name="Kucharzyk K."/>
            <person name="Murdoch R.W."/>
            <person name="Higgins S."/>
            <person name="Loffler F."/>
        </authorList>
    </citation>
    <scope>NUCLEOTIDE SEQUENCE</scope>
</reference>
<dbReference type="GO" id="GO:0004252">
    <property type="term" value="F:serine-type endopeptidase activity"/>
    <property type="evidence" value="ECO:0007669"/>
    <property type="project" value="InterPro"/>
</dbReference>
<dbReference type="Gene3D" id="3.40.50.200">
    <property type="entry name" value="Peptidase S8/S53 domain"/>
    <property type="match status" value="1"/>
</dbReference>
<sequence>MPQGLGEERGEILFRNITGGIWEFIVTGESVTVGRYDSWLQQRELLEPGTRFLDSDPDITIMSPGTARDIITAAGYDQSTNTILPQSGRGFTRDGRVKPSITCAATRILTTDLKDQLKVVSGMAVAGAIVAGAGAILMQWGIVEKNDENMYPQKPRNYMIASTIKQPELMYPNTQWGYGVLSIELLLENLNKLLERNYSIEGLKNKSISARNKDKMHCDEYNFSGLYICIPREIYKNLKR</sequence>
<dbReference type="EMBL" id="VSSQ01039766">
    <property type="protein sequence ID" value="MPM92883.1"/>
    <property type="molecule type" value="Genomic_DNA"/>
</dbReference>
<evidence type="ECO:0000313" key="1">
    <source>
        <dbReference type="EMBL" id="MPM92883.1"/>
    </source>
</evidence>
<dbReference type="AlphaFoldDB" id="A0A645DW99"/>
<organism evidence="1">
    <name type="scientific">bioreactor metagenome</name>
    <dbReference type="NCBI Taxonomy" id="1076179"/>
    <lineage>
        <taxon>unclassified sequences</taxon>
        <taxon>metagenomes</taxon>
        <taxon>ecological metagenomes</taxon>
    </lineage>
</organism>